<evidence type="ECO:0000313" key="3">
    <source>
        <dbReference type="Proteomes" id="UP000233551"/>
    </source>
</evidence>
<evidence type="ECO:0000313" key="2">
    <source>
        <dbReference type="EMBL" id="PKI56850.1"/>
    </source>
</evidence>
<accession>A0A2I0JLR8</accession>
<protein>
    <submittedName>
        <fullName evidence="2">Uncharacterized protein</fullName>
    </submittedName>
</protein>
<dbReference type="EMBL" id="PGOL01001565">
    <property type="protein sequence ID" value="PKI56850.1"/>
    <property type="molecule type" value="Genomic_DNA"/>
</dbReference>
<organism evidence="2 3">
    <name type="scientific">Punica granatum</name>
    <name type="common">Pomegranate</name>
    <dbReference type="NCBI Taxonomy" id="22663"/>
    <lineage>
        <taxon>Eukaryota</taxon>
        <taxon>Viridiplantae</taxon>
        <taxon>Streptophyta</taxon>
        <taxon>Embryophyta</taxon>
        <taxon>Tracheophyta</taxon>
        <taxon>Spermatophyta</taxon>
        <taxon>Magnoliopsida</taxon>
        <taxon>eudicotyledons</taxon>
        <taxon>Gunneridae</taxon>
        <taxon>Pentapetalae</taxon>
        <taxon>rosids</taxon>
        <taxon>malvids</taxon>
        <taxon>Myrtales</taxon>
        <taxon>Lythraceae</taxon>
        <taxon>Punica</taxon>
    </lineage>
</organism>
<dbReference type="AlphaFoldDB" id="A0A2I0JLR8"/>
<gene>
    <name evidence="2" type="ORF">CRG98_022737</name>
</gene>
<sequence>MGVLFWIEKSSAEREERRARSTGAQPSRTHPKADRSLPRLGFSVLVLFLTFLKRSFLSVTIPFEIGDLDRSVRVKMSLYSGETRSCGRVRGQTLG</sequence>
<proteinExistence type="predicted"/>
<keyword evidence="3" id="KW-1185">Reference proteome</keyword>
<name>A0A2I0JLR8_PUNGR</name>
<comment type="caution">
    <text evidence="2">The sequence shown here is derived from an EMBL/GenBank/DDBJ whole genome shotgun (WGS) entry which is preliminary data.</text>
</comment>
<dbReference type="Proteomes" id="UP000233551">
    <property type="component" value="Unassembled WGS sequence"/>
</dbReference>
<evidence type="ECO:0000256" key="1">
    <source>
        <dbReference type="SAM" id="MobiDB-lite"/>
    </source>
</evidence>
<feature type="region of interest" description="Disordered" evidence="1">
    <location>
        <begin position="12"/>
        <end position="35"/>
    </location>
</feature>
<reference evidence="2 3" key="1">
    <citation type="submission" date="2017-11" db="EMBL/GenBank/DDBJ databases">
        <title>De-novo sequencing of pomegranate (Punica granatum L.) genome.</title>
        <authorList>
            <person name="Akparov Z."/>
            <person name="Amiraslanov A."/>
            <person name="Hajiyeva S."/>
            <person name="Abbasov M."/>
            <person name="Kaur K."/>
            <person name="Hamwieh A."/>
            <person name="Solovyev V."/>
            <person name="Salamov A."/>
            <person name="Braich B."/>
            <person name="Kosarev P."/>
            <person name="Mahmoud A."/>
            <person name="Hajiyev E."/>
            <person name="Babayeva S."/>
            <person name="Izzatullayeva V."/>
            <person name="Mammadov A."/>
            <person name="Mammadov A."/>
            <person name="Sharifova S."/>
            <person name="Ojaghi J."/>
            <person name="Eynullazada K."/>
            <person name="Bayramov B."/>
            <person name="Abdulazimova A."/>
            <person name="Shahmuradov I."/>
        </authorList>
    </citation>
    <scope>NUCLEOTIDE SEQUENCE [LARGE SCALE GENOMIC DNA]</scope>
    <source>
        <strain evidence="3">cv. AG2017</strain>
        <tissue evidence="2">Leaf</tissue>
    </source>
</reference>